<feature type="signal peptide" evidence="2">
    <location>
        <begin position="1"/>
        <end position="32"/>
    </location>
</feature>
<proteinExistence type="inferred from homology"/>
<dbReference type="AlphaFoldDB" id="A0A6G6Y6A6"/>
<protein>
    <submittedName>
        <fullName evidence="3">Tyrosine-protein phosphatase</fullName>
    </submittedName>
</protein>
<evidence type="ECO:0000313" key="3">
    <source>
        <dbReference type="EMBL" id="QIG80455.1"/>
    </source>
</evidence>
<evidence type="ECO:0000256" key="2">
    <source>
        <dbReference type="SAM" id="SignalP"/>
    </source>
</evidence>
<reference evidence="3 4" key="1">
    <citation type="submission" date="2020-02" db="EMBL/GenBank/DDBJ databases">
        <authorList>
            <person name="Zheng R.K."/>
            <person name="Sun C.M."/>
        </authorList>
    </citation>
    <scope>NUCLEOTIDE SEQUENCE [LARGE SCALE GENOMIC DNA]</scope>
    <source>
        <strain evidence="4">zrk23</strain>
    </source>
</reference>
<comment type="similarity">
    <text evidence="1">Belongs to the protein-tyrosine phosphatase family.</text>
</comment>
<evidence type="ECO:0000313" key="4">
    <source>
        <dbReference type="Proteomes" id="UP000501568"/>
    </source>
</evidence>
<dbReference type="PANTHER" id="PTHR31126">
    <property type="entry name" value="TYROSINE-PROTEIN PHOSPHATASE"/>
    <property type="match status" value="1"/>
</dbReference>
<organism evidence="3 4">
    <name type="scientific">Stakelama tenebrarum</name>
    <dbReference type="NCBI Taxonomy" id="2711215"/>
    <lineage>
        <taxon>Bacteria</taxon>
        <taxon>Pseudomonadati</taxon>
        <taxon>Pseudomonadota</taxon>
        <taxon>Alphaproteobacteria</taxon>
        <taxon>Sphingomonadales</taxon>
        <taxon>Sphingomonadaceae</taxon>
        <taxon>Stakelama</taxon>
    </lineage>
</organism>
<dbReference type="KEGG" id="spzr:G5C33_12145"/>
<dbReference type="EMBL" id="CP049109">
    <property type="protein sequence ID" value="QIG80455.1"/>
    <property type="molecule type" value="Genomic_DNA"/>
</dbReference>
<dbReference type="GO" id="GO:0004721">
    <property type="term" value="F:phosphoprotein phosphatase activity"/>
    <property type="evidence" value="ECO:0007669"/>
    <property type="project" value="InterPro"/>
</dbReference>
<dbReference type="PANTHER" id="PTHR31126:SF1">
    <property type="entry name" value="TYROSINE SPECIFIC PROTEIN PHOSPHATASES DOMAIN-CONTAINING PROTEIN"/>
    <property type="match status" value="1"/>
</dbReference>
<dbReference type="Proteomes" id="UP000501568">
    <property type="component" value="Chromosome"/>
</dbReference>
<gene>
    <name evidence="3" type="ORF">G5C33_12145</name>
</gene>
<dbReference type="Gene3D" id="3.90.190.10">
    <property type="entry name" value="Protein tyrosine phosphatase superfamily"/>
    <property type="match status" value="1"/>
</dbReference>
<name>A0A6G6Y6A6_9SPHN</name>
<keyword evidence="4" id="KW-1185">Reference proteome</keyword>
<dbReference type="InterPro" id="IPR026893">
    <property type="entry name" value="Tyr/Ser_Pase_IphP-type"/>
</dbReference>
<keyword evidence="2" id="KW-0732">Signal</keyword>
<sequence length="291" mass="31760">MKFGNPIARALVALALAAPATGLIATTPVAMAQDAPAQHQRVVPLEGGQNFRDLGGYETQDGRTVKWGMLYRSGAMDKLTSSDFAELRRRGIVVVSDFRDNRERTKAPVAWPEEGAPRVHSKDYAMDMGPIVGMLTGPDVTGEKAREAFAETYAELPYQFADQYKLMFAELLAGNAPLAFNCSAGKDRTGVAAALLLTALGVPRETVFEDYLLSNQYFKPADLSGQDGPEAAFYRSLPEEVIQALMGVERDYLEASFAGIEARSGSVEGYFEQELGLTPTDIQKLRDLYTE</sequence>
<evidence type="ECO:0000256" key="1">
    <source>
        <dbReference type="ARBA" id="ARBA00009580"/>
    </source>
</evidence>
<dbReference type="Pfam" id="PF13350">
    <property type="entry name" value="Y_phosphatase3"/>
    <property type="match status" value="1"/>
</dbReference>
<dbReference type="SUPFAM" id="SSF52799">
    <property type="entry name" value="(Phosphotyrosine protein) phosphatases II"/>
    <property type="match status" value="1"/>
</dbReference>
<accession>A0A6G6Y6A6</accession>
<feature type="chain" id="PRO_5026043443" evidence="2">
    <location>
        <begin position="33"/>
        <end position="291"/>
    </location>
</feature>
<dbReference type="InterPro" id="IPR029021">
    <property type="entry name" value="Prot-tyrosine_phosphatase-like"/>
</dbReference>
<dbReference type="RefSeq" id="WP_165327461.1">
    <property type="nucleotide sequence ID" value="NZ_CP049109.1"/>
</dbReference>